<dbReference type="GO" id="GO:0000166">
    <property type="term" value="F:nucleotide binding"/>
    <property type="evidence" value="ECO:0007669"/>
    <property type="project" value="InterPro"/>
</dbReference>
<dbReference type="Gene3D" id="3.30.360.10">
    <property type="entry name" value="Dihydrodipicolinate Reductase, domain 2"/>
    <property type="match status" value="1"/>
</dbReference>
<organism evidence="3 4">
    <name type="scientific">Aureibacillus halotolerans</name>
    <dbReference type="NCBI Taxonomy" id="1508390"/>
    <lineage>
        <taxon>Bacteria</taxon>
        <taxon>Bacillati</taxon>
        <taxon>Bacillota</taxon>
        <taxon>Bacilli</taxon>
        <taxon>Bacillales</taxon>
        <taxon>Bacillaceae</taxon>
        <taxon>Aureibacillus</taxon>
    </lineage>
</organism>
<dbReference type="SUPFAM" id="SSF55347">
    <property type="entry name" value="Glyceraldehyde-3-phosphate dehydrogenase-like, C-terminal domain"/>
    <property type="match status" value="1"/>
</dbReference>
<dbReference type="AlphaFoldDB" id="A0A4R6UGN3"/>
<sequence>MIRVGMISFAHMHAHSYAQAVTAFANAELIGISDPDKSRGEETARTYNTLYESSVDDLLSKVDAVVICSENAHHKADVLAAAAKGVHVLCEKPLATSVKDAEEMITACENAGVILQTAFPVRFNPPVQQLKALIDRGDLGQIRAIHGTNRGTNPGGWFIDPSLSGGGAVLDHTVHVVDLMRWMLQSEVQEVYAEVGQQFGTTTADDCGLLSFSFQNGTIATLDPSWSRNRTFPTWGDVTMDVIGSDGMTRLDAMKQHIMLYSDVENAVSQLSCADNHDIGLMKDFLDSVAANRQPSITGTDGLKAMQVALAAYESFQRKQPVTIHH</sequence>
<dbReference type="Pfam" id="PF01408">
    <property type="entry name" value="GFO_IDH_MocA"/>
    <property type="match status" value="1"/>
</dbReference>
<dbReference type="PANTHER" id="PTHR43377:SF1">
    <property type="entry name" value="BILIVERDIN REDUCTASE A"/>
    <property type="match status" value="1"/>
</dbReference>
<dbReference type="InterPro" id="IPR000683">
    <property type="entry name" value="Gfo/Idh/MocA-like_OxRdtase_N"/>
</dbReference>
<protein>
    <submittedName>
        <fullName evidence="3">Putative dehydrogenase</fullName>
    </submittedName>
</protein>
<keyword evidence="4" id="KW-1185">Reference proteome</keyword>
<dbReference type="Proteomes" id="UP000295632">
    <property type="component" value="Unassembled WGS sequence"/>
</dbReference>
<comment type="caution">
    <text evidence="3">The sequence shown here is derived from an EMBL/GenBank/DDBJ whole genome shotgun (WGS) entry which is preliminary data.</text>
</comment>
<evidence type="ECO:0000313" key="3">
    <source>
        <dbReference type="EMBL" id="TDQ42294.1"/>
    </source>
</evidence>
<dbReference type="Gene3D" id="3.40.50.720">
    <property type="entry name" value="NAD(P)-binding Rossmann-like Domain"/>
    <property type="match status" value="1"/>
</dbReference>
<feature type="domain" description="GFO/IDH/MocA-like oxidoreductase" evidence="2">
    <location>
        <begin position="127"/>
        <end position="248"/>
    </location>
</feature>
<dbReference type="InterPro" id="IPR036291">
    <property type="entry name" value="NAD(P)-bd_dom_sf"/>
</dbReference>
<dbReference type="Pfam" id="PF22725">
    <property type="entry name" value="GFO_IDH_MocA_C3"/>
    <property type="match status" value="1"/>
</dbReference>
<evidence type="ECO:0000259" key="1">
    <source>
        <dbReference type="Pfam" id="PF01408"/>
    </source>
</evidence>
<evidence type="ECO:0000313" key="4">
    <source>
        <dbReference type="Proteomes" id="UP000295632"/>
    </source>
</evidence>
<dbReference type="InterPro" id="IPR051450">
    <property type="entry name" value="Gfo/Idh/MocA_Oxidoreductases"/>
</dbReference>
<evidence type="ECO:0000259" key="2">
    <source>
        <dbReference type="Pfam" id="PF22725"/>
    </source>
</evidence>
<dbReference type="EMBL" id="SNYJ01000002">
    <property type="protein sequence ID" value="TDQ42294.1"/>
    <property type="molecule type" value="Genomic_DNA"/>
</dbReference>
<reference evidence="3 4" key="1">
    <citation type="submission" date="2019-03" db="EMBL/GenBank/DDBJ databases">
        <title>Genomic Encyclopedia of Type Strains, Phase IV (KMG-IV): sequencing the most valuable type-strain genomes for metagenomic binning, comparative biology and taxonomic classification.</title>
        <authorList>
            <person name="Goeker M."/>
        </authorList>
    </citation>
    <scope>NUCLEOTIDE SEQUENCE [LARGE SCALE GENOMIC DNA]</scope>
    <source>
        <strain evidence="3 4">DSM 28697</strain>
    </source>
</reference>
<dbReference type="InterPro" id="IPR055170">
    <property type="entry name" value="GFO_IDH_MocA-like_dom"/>
</dbReference>
<dbReference type="PANTHER" id="PTHR43377">
    <property type="entry name" value="BILIVERDIN REDUCTASE A"/>
    <property type="match status" value="1"/>
</dbReference>
<accession>A0A4R6UGN3</accession>
<proteinExistence type="predicted"/>
<dbReference type="SUPFAM" id="SSF51735">
    <property type="entry name" value="NAD(P)-binding Rossmann-fold domains"/>
    <property type="match status" value="1"/>
</dbReference>
<name>A0A4R6UGN3_9BACI</name>
<gene>
    <name evidence="3" type="ORF">EV213_102325</name>
</gene>
<feature type="domain" description="Gfo/Idh/MocA-like oxidoreductase N-terminal" evidence="1">
    <location>
        <begin position="3"/>
        <end position="118"/>
    </location>
</feature>